<accession>A0A1B2DCH2</accession>
<dbReference type="InterPro" id="IPR004104">
    <property type="entry name" value="Gfo/Idh/MocA-like_OxRdtase_C"/>
</dbReference>
<dbReference type="SUPFAM" id="SSF51735">
    <property type="entry name" value="NAD(P)-binding Rossmann-fold domains"/>
    <property type="match status" value="1"/>
</dbReference>
<reference evidence="4" key="1">
    <citation type="submission" date="2016-08" db="EMBL/GenBank/DDBJ databases">
        <title>Complete Genome Seqeunce of Paenibacillus sp. BIHB 4019 from tea rhizoplane.</title>
        <authorList>
            <person name="Thakur R."/>
            <person name="Swarnkar M.K."/>
            <person name="Gulati A."/>
        </authorList>
    </citation>
    <scope>NUCLEOTIDE SEQUENCE [LARGE SCALE GENOMIC DNA]</scope>
    <source>
        <strain evidence="4">BIHB4019</strain>
    </source>
</reference>
<feature type="domain" description="Gfo/Idh/MocA-like oxidoreductase C-terminal" evidence="3">
    <location>
        <begin position="138"/>
        <end position="353"/>
    </location>
</feature>
<protein>
    <submittedName>
        <fullName evidence="4">Oxidoreductase</fullName>
    </submittedName>
</protein>
<dbReference type="Pfam" id="PF02894">
    <property type="entry name" value="GFO_IDH_MocA_C"/>
    <property type="match status" value="1"/>
</dbReference>
<dbReference type="SUPFAM" id="SSF55347">
    <property type="entry name" value="Glyceraldehyde-3-phosphate dehydrogenase-like, C-terminal domain"/>
    <property type="match status" value="1"/>
</dbReference>
<name>A0A1B2DCH2_9BACL</name>
<dbReference type="PANTHER" id="PTHR43249">
    <property type="entry name" value="UDP-N-ACETYL-2-AMINO-2-DEOXY-D-GLUCURONATE OXIDASE"/>
    <property type="match status" value="1"/>
</dbReference>
<feature type="domain" description="Gfo/Idh/MocA-like oxidoreductase N-terminal" evidence="2">
    <location>
        <begin position="5"/>
        <end position="126"/>
    </location>
</feature>
<dbReference type="AlphaFoldDB" id="A0A1B2DCH2"/>
<proteinExistence type="inferred from homology"/>
<evidence type="ECO:0000256" key="1">
    <source>
        <dbReference type="ARBA" id="ARBA00010928"/>
    </source>
</evidence>
<dbReference type="GO" id="GO:0000166">
    <property type="term" value="F:nucleotide binding"/>
    <property type="evidence" value="ECO:0007669"/>
    <property type="project" value="InterPro"/>
</dbReference>
<dbReference type="InterPro" id="IPR000683">
    <property type="entry name" value="Gfo/Idh/MocA-like_OxRdtase_N"/>
</dbReference>
<evidence type="ECO:0000259" key="2">
    <source>
        <dbReference type="Pfam" id="PF01408"/>
    </source>
</evidence>
<dbReference type="Gene3D" id="3.30.360.10">
    <property type="entry name" value="Dihydrodipicolinate Reductase, domain 2"/>
    <property type="match status" value="1"/>
</dbReference>
<dbReference type="InterPro" id="IPR052515">
    <property type="entry name" value="Gfo/Idh/MocA_Oxidoreductase"/>
</dbReference>
<dbReference type="Gene3D" id="3.40.50.720">
    <property type="entry name" value="NAD(P)-binding Rossmann-like Domain"/>
    <property type="match status" value="1"/>
</dbReference>
<sequence length="356" mass="38672">MSQPIRIGIIGAGAIGKVHMETFQKVGAEAAIVTAVTDVYLPLAEQRAAEFGIATIHESPQALLEDPELDAVIIGVPNQFHAPLAIEALKQGKHVLLEKPMAIDSEAARTIYEASQAAGKVLMMAHQMRWLGINRAIKARVENGDLGSIYNVKTGWFRKKGIPGWGSWFTRKDQAGGGPLIDIGVHMLDLSLYLMGNPRPVSVYGSTYAEFGPKRRGIGTWGTPNWDGYYDVEDLATALIKFENGATLSLDVSWAAHSASLSEEPFIHLMGTEGGAALVGTNGCFVTHEDDKVVESEIAPFDGEEDRVLLSRHFIDCINEGKQPIASALSGYTNSRILDAIYESSRTGNEVKLHWD</sequence>
<evidence type="ECO:0000313" key="4">
    <source>
        <dbReference type="EMBL" id="ANY65406.1"/>
    </source>
</evidence>
<dbReference type="EMBL" id="CP016808">
    <property type="protein sequence ID" value="ANY65406.1"/>
    <property type="molecule type" value="Genomic_DNA"/>
</dbReference>
<evidence type="ECO:0000259" key="3">
    <source>
        <dbReference type="Pfam" id="PF02894"/>
    </source>
</evidence>
<dbReference type="RefSeq" id="WP_056042682.1">
    <property type="nucleotide sequence ID" value="NZ_CP016808.1"/>
</dbReference>
<dbReference type="PANTHER" id="PTHR43249:SF1">
    <property type="entry name" value="D-GLUCOSIDE 3-DEHYDROGENASE"/>
    <property type="match status" value="1"/>
</dbReference>
<comment type="similarity">
    <text evidence="1">Belongs to the Gfo/Idh/MocA family.</text>
</comment>
<dbReference type="InterPro" id="IPR036291">
    <property type="entry name" value="NAD(P)-bd_dom_sf"/>
</dbReference>
<gene>
    <name evidence="4" type="ORF">BBD42_02160</name>
</gene>
<organism evidence="4">
    <name type="scientific">Paenibacillus sp. BIHB 4019</name>
    <dbReference type="NCBI Taxonomy" id="1870819"/>
    <lineage>
        <taxon>Bacteria</taxon>
        <taxon>Bacillati</taxon>
        <taxon>Bacillota</taxon>
        <taxon>Bacilli</taxon>
        <taxon>Bacillales</taxon>
        <taxon>Paenibacillaceae</taxon>
        <taxon>Paenibacillus</taxon>
    </lineage>
</organism>
<dbReference type="Pfam" id="PF01408">
    <property type="entry name" value="GFO_IDH_MocA"/>
    <property type="match status" value="1"/>
</dbReference>